<organism evidence="2 3">
    <name type="scientific">Pantoea coffeiphila</name>
    <dbReference type="NCBI Taxonomy" id="1465635"/>
    <lineage>
        <taxon>Bacteria</taxon>
        <taxon>Pseudomonadati</taxon>
        <taxon>Pseudomonadota</taxon>
        <taxon>Gammaproteobacteria</taxon>
        <taxon>Enterobacterales</taxon>
        <taxon>Erwiniaceae</taxon>
        <taxon>Pantoea</taxon>
    </lineage>
</organism>
<dbReference type="HAMAP" id="MF_00762">
    <property type="entry name" value="UPF0304"/>
    <property type="match status" value="1"/>
</dbReference>
<dbReference type="PIRSF" id="PIRSF006272">
    <property type="entry name" value="UCP006272"/>
    <property type="match status" value="1"/>
</dbReference>
<comment type="caution">
    <text evidence="2">The sequence shown here is derived from an EMBL/GenBank/DDBJ whole genome shotgun (WGS) entry which is preliminary data.</text>
</comment>
<evidence type="ECO:0000313" key="3">
    <source>
        <dbReference type="Proteomes" id="UP000239181"/>
    </source>
</evidence>
<gene>
    <name evidence="2" type="ORF">CQW29_03180</name>
</gene>
<dbReference type="SUPFAM" id="SSF116960">
    <property type="entry name" value="YfbU-like"/>
    <property type="match status" value="1"/>
</dbReference>
<protein>
    <recommendedName>
        <fullName evidence="1">UPF0304 protein CQW29_03180</fullName>
    </recommendedName>
</protein>
<keyword evidence="3" id="KW-1185">Reference proteome</keyword>
<evidence type="ECO:0000313" key="2">
    <source>
        <dbReference type="EMBL" id="PRD16681.1"/>
    </source>
</evidence>
<dbReference type="Gene3D" id="1.10.287.680">
    <property type="entry name" value="Helix hairpin bin"/>
    <property type="match status" value="1"/>
</dbReference>
<dbReference type="InterPro" id="IPR023145">
    <property type="entry name" value="YfbU_helix-hairpin_sf"/>
</dbReference>
<sequence length="164" mass="19318">MDMTPAQRLILSNQYQIMAMLDAENAAHYQRCQIIIKRGYGLQMRELDSELSQLPEAECRTLLAMMEMHHALHISWSNLKDAQDIDPRRLQFLGFDGNTEGRYLGYTRFMIEREGRYTHFPAGSHRFDAQVPMWEKYQRMLAVWHNCPRQYHLSANEIAQIINA</sequence>
<accession>A0A2S9IFW2</accession>
<dbReference type="InterPro" id="IPR023146">
    <property type="entry name" value="YfbU_alpha-helical_sf"/>
</dbReference>
<dbReference type="Proteomes" id="UP000239181">
    <property type="component" value="Unassembled WGS sequence"/>
</dbReference>
<dbReference type="EMBL" id="PDET01000002">
    <property type="protein sequence ID" value="PRD16681.1"/>
    <property type="molecule type" value="Genomic_DNA"/>
</dbReference>
<dbReference type="Pfam" id="PF03887">
    <property type="entry name" value="YfbU"/>
    <property type="match status" value="1"/>
</dbReference>
<dbReference type="InterPro" id="IPR005587">
    <property type="entry name" value="UPF0304_YfbU"/>
</dbReference>
<dbReference type="OrthoDB" id="5589463at2"/>
<dbReference type="NCBIfam" id="NF003936">
    <property type="entry name" value="PRK05445.1"/>
    <property type="match status" value="1"/>
</dbReference>
<reference evidence="2 3" key="1">
    <citation type="submission" date="2017-10" db="EMBL/GenBank/DDBJ databases">
        <title>Draft genome of two endophytic bacteria isolated from 'guarana' Paullinia cupana (Mart.) Ducke.</title>
        <authorList>
            <person name="Siqueira K.A."/>
            <person name="Liotti R.G."/>
            <person name="Mendes T.A."/>
            <person name="Soares M.A."/>
        </authorList>
    </citation>
    <scope>NUCLEOTIDE SEQUENCE [LARGE SCALE GENOMIC DNA]</scope>
    <source>
        <strain evidence="2 3">342</strain>
    </source>
</reference>
<evidence type="ECO:0000256" key="1">
    <source>
        <dbReference type="HAMAP-Rule" id="MF_00762"/>
    </source>
</evidence>
<dbReference type="AlphaFoldDB" id="A0A2S9IFW2"/>
<proteinExistence type="inferred from homology"/>
<comment type="similarity">
    <text evidence="1">Belongs to the UPF0304 family.</text>
</comment>
<dbReference type="RefSeq" id="WP_105591261.1">
    <property type="nucleotide sequence ID" value="NZ_PDET01000002.1"/>
</dbReference>
<name>A0A2S9IFW2_9GAMM</name>
<dbReference type="Gene3D" id="1.10.3190.10">
    <property type="entry name" value="yfbu gene product, domain 2"/>
    <property type="match status" value="1"/>
</dbReference>